<proteinExistence type="predicted"/>
<gene>
    <name evidence="1" type="ORF">PHY01_44120</name>
</gene>
<reference evidence="1 2" key="1">
    <citation type="submission" date="2019-06" db="EMBL/GenBank/DDBJ databases">
        <title>Whole genome shotgun sequence of Pseudonocardia hydrocarbonoxydans NBRC 14498.</title>
        <authorList>
            <person name="Hosoyama A."/>
            <person name="Uohara A."/>
            <person name="Ohji S."/>
            <person name="Ichikawa N."/>
        </authorList>
    </citation>
    <scope>NUCLEOTIDE SEQUENCE [LARGE SCALE GENOMIC DNA]</scope>
    <source>
        <strain evidence="1 2">NBRC 14498</strain>
    </source>
</reference>
<evidence type="ECO:0000313" key="1">
    <source>
        <dbReference type="EMBL" id="GEC22129.1"/>
    </source>
</evidence>
<organism evidence="1 2">
    <name type="scientific">Pseudonocardia hydrocarbonoxydans</name>
    <dbReference type="NCBI Taxonomy" id="76726"/>
    <lineage>
        <taxon>Bacteria</taxon>
        <taxon>Bacillati</taxon>
        <taxon>Actinomycetota</taxon>
        <taxon>Actinomycetes</taxon>
        <taxon>Pseudonocardiales</taxon>
        <taxon>Pseudonocardiaceae</taxon>
        <taxon>Pseudonocardia</taxon>
    </lineage>
</organism>
<dbReference type="EMBL" id="BJNG01000039">
    <property type="protein sequence ID" value="GEC22129.1"/>
    <property type="molecule type" value="Genomic_DNA"/>
</dbReference>
<name>A0A4Y3WWL3_9PSEU</name>
<protein>
    <submittedName>
        <fullName evidence="1">Uncharacterized protein</fullName>
    </submittedName>
</protein>
<evidence type="ECO:0000313" key="2">
    <source>
        <dbReference type="Proteomes" id="UP000320338"/>
    </source>
</evidence>
<keyword evidence="2" id="KW-1185">Reference proteome</keyword>
<dbReference type="AlphaFoldDB" id="A0A4Y3WWL3"/>
<accession>A0A4Y3WWL3</accession>
<comment type="caution">
    <text evidence="1">The sequence shown here is derived from an EMBL/GenBank/DDBJ whole genome shotgun (WGS) entry which is preliminary data.</text>
</comment>
<sequence length="197" mass="21832">MHKGAATSPWWTTVPDWSTVPAVATGGERWELVGIVRGAAADVPVAPWAETRLPAAFRVTFRQAGQPFEVAIDCAFSGGRIEVHKFEMVGTPAPRPITPRDLAGVDLGHVVHRAGTKVAEPQVEMEHRPGRRATPDELRLVAEAYATQHAIWGNPRQWVMTAWDLPRSTANRWIRRARELYPEMPGDEGTRKGDESE</sequence>
<dbReference type="Proteomes" id="UP000320338">
    <property type="component" value="Unassembled WGS sequence"/>
</dbReference>